<reference evidence="1" key="1">
    <citation type="submission" date="2020-02" db="EMBL/GenBank/DDBJ databases">
        <authorList>
            <person name="Meier V. D."/>
        </authorList>
    </citation>
    <scope>NUCLEOTIDE SEQUENCE</scope>
    <source>
        <strain evidence="1">AVDCRST_MAG14</strain>
    </source>
</reference>
<organism evidence="1">
    <name type="scientific">uncultured Rubrobacteraceae bacterium</name>
    <dbReference type="NCBI Taxonomy" id="349277"/>
    <lineage>
        <taxon>Bacteria</taxon>
        <taxon>Bacillati</taxon>
        <taxon>Actinomycetota</taxon>
        <taxon>Rubrobacteria</taxon>
        <taxon>Rubrobacterales</taxon>
        <taxon>Rubrobacteraceae</taxon>
        <taxon>environmental samples</taxon>
    </lineage>
</organism>
<evidence type="ECO:0000313" key="1">
    <source>
        <dbReference type="EMBL" id="CAA9458251.1"/>
    </source>
</evidence>
<gene>
    <name evidence="1" type="ORF">AVDCRST_MAG14-1998</name>
</gene>
<proteinExistence type="predicted"/>
<dbReference type="EMBL" id="CADCVG010000084">
    <property type="protein sequence ID" value="CAA9458251.1"/>
    <property type="molecule type" value="Genomic_DNA"/>
</dbReference>
<accession>A0A6J4QXR2</accession>
<sequence length="144" mass="16379">MGMTGEQWRFFEELLAYLREELEARKDPEGVEQRIRMFASLAGEAGRDQVLRDKRLAEEGFVYLSEKGERRIKHIDELTPLDVPAVLAEMEKTAAVSGEYMESDGAVYVIEYGGRKLITPDPGDPSASLRTRWRGLKDGWRPMG</sequence>
<dbReference type="AlphaFoldDB" id="A0A6J4QXR2"/>
<protein>
    <submittedName>
        <fullName evidence="1">Uncharacterized protein</fullName>
    </submittedName>
</protein>
<name>A0A6J4QXR2_9ACTN</name>